<organism evidence="8 9">
    <name type="scientific">Aspergillus sydowii CBS 593.65</name>
    <dbReference type="NCBI Taxonomy" id="1036612"/>
    <lineage>
        <taxon>Eukaryota</taxon>
        <taxon>Fungi</taxon>
        <taxon>Dikarya</taxon>
        <taxon>Ascomycota</taxon>
        <taxon>Pezizomycotina</taxon>
        <taxon>Eurotiomycetes</taxon>
        <taxon>Eurotiomycetidae</taxon>
        <taxon>Eurotiales</taxon>
        <taxon>Aspergillaceae</taxon>
        <taxon>Aspergillus</taxon>
        <taxon>Aspergillus subgen. Nidulantes</taxon>
    </lineage>
</organism>
<evidence type="ECO:0000256" key="6">
    <source>
        <dbReference type="SAM" id="Phobius"/>
    </source>
</evidence>
<name>A0A1L9TWE2_9EURO</name>
<keyword evidence="9" id="KW-1185">Reference proteome</keyword>
<protein>
    <recommendedName>
        <fullName evidence="7">Major facilitator superfamily (MFS) profile domain-containing protein</fullName>
    </recommendedName>
</protein>
<dbReference type="OrthoDB" id="10021397at2759"/>
<feature type="transmembrane region" description="Helical" evidence="6">
    <location>
        <begin position="126"/>
        <end position="151"/>
    </location>
</feature>
<feature type="transmembrane region" description="Helical" evidence="6">
    <location>
        <begin position="302"/>
        <end position="322"/>
    </location>
</feature>
<dbReference type="RefSeq" id="XP_040707419.1">
    <property type="nucleotide sequence ID" value="XM_040851254.1"/>
</dbReference>
<dbReference type="GeneID" id="63767327"/>
<feature type="transmembrane region" description="Helical" evidence="6">
    <location>
        <begin position="100"/>
        <end position="120"/>
    </location>
</feature>
<dbReference type="PANTHER" id="PTHR23501:SF193">
    <property type="entry name" value="MULTIDRUG TRANSPORTER, PUTATIVE (AFU_ORTHOLOGUE AFUA_8G00940)-RELATED"/>
    <property type="match status" value="1"/>
</dbReference>
<feature type="domain" description="Major facilitator superfamily (MFS) profile" evidence="7">
    <location>
        <begin position="36"/>
        <end position="535"/>
    </location>
</feature>
<feature type="transmembrane region" description="Helical" evidence="6">
    <location>
        <begin position="512"/>
        <end position="532"/>
    </location>
</feature>
<dbReference type="InterPro" id="IPR020846">
    <property type="entry name" value="MFS_dom"/>
</dbReference>
<feature type="transmembrane region" description="Helical" evidence="6">
    <location>
        <begin position="342"/>
        <end position="362"/>
    </location>
</feature>
<dbReference type="VEuPathDB" id="FungiDB:ASPSYDRAFT_83664"/>
<feature type="transmembrane region" description="Helical" evidence="6">
    <location>
        <begin position="399"/>
        <end position="419"/>
    </location>
</feature>
<sequence>MNPETKPGGEVTPSDIKPDTLMDDAQCLTSPWLYSVLSGLMIATTLISLDSSIIATAIPAITSQFNTATDIGWYGAAYPLTMCALQPLGGKLSTIFSLRWTYLVFFGVFLLGSLLCGSANSSTMFIVGRAVAGIGGSGVVPCGLSVIALVTPTAQRPLFTGLIMSLYFVGTVIAPIIGGAFTTRVSWRWCFYINLPAGAVTVATLLFFFHPPLNNKKADAREKTIIQRILQLDLIGCVLFVSSIVMLFIALQWGGGEYDWNSATIIGLFVGFVVSILLFIAWQIRQREAALIPFCLLNDCSVMLSIIFGFLFMGAFVVPVYYLPEWFQIVKGASPMRSGVMLLPSVCSQVFGSAVSGVAAKYVRRYNPWFFIGSGMQCIASGLYSTFKPFSTSSRSWIGFQIIQGLGCGFAAQTALLTVQNVLKSNPSIIPIGISTILFAQYFSSAVMQTAGAAIFHNKLVTALESGAGLNATGIAVLLDAGNLKVKQTALESFPDRVDSIIAAYNEAITTVFYLAVAASATAFVLAAGIPWDNINQPYPSEVTEKQSATASNQPEP</sequence>
<evidence type="ECO:0000256" key="5">
    <source>
        <dbReference type="ARBA" id="ARBA00023136"/>
    </source>
</evidence>
<proteinExistence type="inferred from homology"/>
<evidence type="ECO:0000313" key="9">
    <source>
        <dbReference type="Proteomes" id="UP000184356"/>
    </source>
</evidence>
<dbReference type="Pfam" id="PF07690">
    <property type="entry name" value="MFS_1"/>
    <property type="match status" value="1"/>
</dbReference>
<evidence type="ECO:0000313" key="8">
    <source>
        <dbReference type="EMBL" id="OJJ63613.1"/>
    </source>
</evidence>
<dbReference type="AlphaFoldDB" id="A0A1L9TWE2"/>
<dbReference type="GO" id="GO:0005886">
    <property type="term" value="C:plasma membrane"/>
    <property type="evidence" value="ECO:0007669"/>
    <property type="project" value="TreeGrafter"/>
</dbReference>
<reference evidence="9" key="1">
    <citation type="journal article" date="2017" name="Genome Biol.">
        <title>Comparative genomics reveals high biological diversity and specific adaptations in the industrially and medically important fungal genus Aspergillus.</title>
        <authorList>
            <person name="de Vries R.P."/>
            <person name="Riley R."/>
            <person name="Wiebenga A."/>
            <person name="Aguilar-Osorio G."/>
            <person name="Amillis S."/>
            <person name="Uchima C.A."/>
            <person name="Anderluh G."/>
            <person name="Asadollahi M."/>
            <person name="Askin M."/>
            <person name="Barry K."/>
            <person name="Battaglia E."/>
            <person name="Bayram O."/>
            <person name="Benocci T."/>
            <person name="Braus-Stromeyer S.A."/>
            <person name="Caldana C."/>
            <person name="Canovas D."/>
            <person name="Cerqueira G.C."/>
            <person name="Chen F."/>
            <person name="Chen W."/>
            <person name="Choi C."/>
            <person name="Clum A."/>
            <person name="Dos Santos R.A."/>
            <person name="Damasio A.R."/>
            <person name="Diallinas G."/>
            <person name="Emri T."/>
            <person name="Fekete E."/>
            <person name="Flipphi M."/>
            <person name="Freyberg S."/>
            <person name="Gallo A."/>
            <person name="Gournas C."/>
            <person name="Habgood R."/>
            <person name="Hainaut M."/>
            <person name="Harispe M.L."/>
            <person name="Henrissat B."/>
            <person name="Hilden K.S."/>
            <person name="Hope R."/>
            <person name="Hossain A."/>
            <person name="Karabika E."/>
            <person name="Karaffa L."/>
            <person name="Karanyi Z."/>
            <person name="Krasevec N."/>
            <person name="Kuo A."/>
            <person name="Kusch H."/>
            <person name="LaButti K."/>
            <person name="Lagendijk E.L."/>
            <person name="Lapidus A."/>
            <person name="Levasseur A."/>
            <person name="Lindquist E."/>
            <person name="Lipzen A."/>
            <person name="Logrieco A.F."/>
            <person name="MacCabe A."/>
            <person name="Maekelae M.R."/>
            <person name="Malavazi I."/>
            <person name="Melin P."/>
            <person name="Meyer V."/>
            <person name="Mielnichuk N."/>
            <person name="Miskei M."/>
            <person name="Molnar A.P."/>
            <person name="Mule G."/>
            <person name="Ngan C.Y."/>
            <person name="Orejas M."/>
            <person name="Orosz E."/>
            <person name="Ouedraogo J.P."/>
            <person name="Overkamp K.M."/>
            <person name="Park H.-S."/>
            <person name="Perrone G."/>
            <person name="Piumi F."/>
            <person name="Punt P.J."/>
            <person name="Ram A.F."/>
            <person name="Ramon A."/>
            <person name="Rauscher S."/>
            <person name="Record E."/>
            <person name="Riano-Pachon D.M."/>
            <person name="Robert V."/>
            <person name="Roehrig J."/>
            <person name="Ruller R."/>
            <person name="Salamov A."/>
            <person name="Salih N.S."/>
            <person name="Samson R.A."/>
            <person name="Sandor E."/>
            <person name="Sanguinetti M."/>
            <person name="Schuetze T."/>
            <person name="Sepcic K."/>
            <person name="Shelest E."/>
            <person name="Sherlock G."/>
            <person name="Sophianopoulou V."/>
            <person name="Squina F.M."/>
            <person name="Sun H."/>
            <person name="Susca A."/>
            <person name="Todd R.B."/>
            <person name="Tsang A."/>
            <person name="Unkles S.E."/>
            <person name="van de Wiele N."/>
            <person name="van Rossen-Uffink D."/>
            <person name="Oliveira J.V."/>
            <person name="Vesth T.C."/>
            <person name="Visser J."/>
            <person name="Yu J.-H."/>
            <person name="Zhou M."/>
            <person name="Andersen M.R."/>
            <person name="Archer D.B."/>
            <person name="Baker S.E."/>
            <person name="Benoit I."/>
            <person name="Brakhage A.A."/>
            <person name="Braus G.H."/>
            <person name="Fischer R."/>
            <person name="Frisvad J.C."/>
            <person name="Goldman G.H."/>
            <person name="Houbraken J."/>
            <person name="Oakley B."/>
            <person name="Pocsi I."/>
            <person name="Scazzocchio C."/>
            <person name="Seiboth B."/>
            <person name="vanKuyk P.A."/>
            <person name="Wortman J."/>
            <person name="Dyer P.S."/>
            <person name="Grigoriev I.V."/>
        </authorList>
    </citation>
    <scope>NUCLEOTIDE SEQUENCE [LARGE SCALE GENOMIC DNA]</scope>
    <source>
        <strain evidence="9">CBS 593.65</strain>
    </source>
</reference>
<keyword evidence="3 6" id="KW-0812">Transmembrane</keyword>
<dbReference type="CDD" id="cd17502">
    <property type="entry name" value="MFS_Azr1_MDR_like"/>
    <property type="match status" value="1"/>
</dbReference>
<gene>
    <name evidence="8" type="ORF">ASPSYDRAFT_83664</name>
</gene>
<dbReference type="EMBL" id="KV878582">
    <property type="protein sequence ID" value="OJJ63613.1"/>
    <property type="molecule type" value="Genomic_DNA"/>
</dbReference>
<dbReference type="SUPFAM" id="SSF103473">
    <property type="entry name" value="MFS general substrate transporter"/>
    <property type="match status" value="1"/>
</dbReference>
<dbReference type="GO" id="GO:0022857">
    <property type="term" value="F:transmembrane transporter activity"/>
    <property type="evidence" value="ECO:0007669"/>
    <property type="project" value="InterPro"/>
</dbReference>
<evidence type="ECO:0000256" key="1">
    <source>
        <dbReference type="ARBA" id="ARBA00004141"/>
    </source>
</evidence>
<keyword evidence="4 6" id="KW-1133">Transmembrane helix</keyword>
<evidence type="ECO:0000256" key="2">
    <source>
        <dbReference type="ARBA" id="ARBA00007520"/>
    </source>
</evidence>
<feature type="transmembrane region" description="Helical" evidence="6">
    <location>
        <begin position="158"/>
        <end position="177"/>
    </location>
</feature>
<feature type="transmembrane region" description="Helical" evidence="6">
    <location>
        <begin position="32"/>
        <end position="49"/>
    </location>
</feature>
<dbReference type="InterPro" id="IPR011701">
    <property type="entry name" value="MFS"/>
</dbReference>
<feature type="transmembrane region" description="Helical" evidence="6">
    <location>
        <begin position="263"/>
        <end position="282"/>
    </location>
</feature>
<dbReference type="Proteomes" id="UP000184356">
    <property type="component" value="Unassembled WGS sequence"/>
</dbReference>
<evidence type="ECO:0000259" key="7">
    <source>
        <dbReference type="PROSITE" id="PS50850"/>
    </source>
</evidence>
<accession>A0A1L9TWE2</accession>
<comment type="subcellular location">
    <subcellularLocation>
        <location evidence="1">Membrane</location>
        <topology evidence="1">Multi-pass membrane protein</topology>
    </subcellularLocation>
</comment>
<feature type="transmembrane region" description="Helical" evidence="6">
    <location>
        <begin position="369"/>
        <end position="387"/>
    </location>
</feature>
<comment type="similarity">
    <text evidence="2">Belongs to the major facilitator superfamily. TCR/Tet family.</text>
</comment>
<dbReference type="PROSITE" id="PS50850">
    <property type="entry name" value="MFS"/>
    <property type="match status" value="1"/>
</dbReference>
<feature type="transmembrane region" description="Helical" evidence="6">
    <location>
        <begin position="189"/>
        <end position="209"/>
    </location>
</feature>
<dbReference type="InterPro" id="IPR036259">
    <property type="entry name" value="MFS_trans_sf"/>
</dbReference>
<evidence type="ECO:0000256" key="4">
    <source>
        <dbReference type="ARBA" id="ARBA00022989"/>
    </source>
</evidence>
<evidence type="ECO:0000256" key="3">
    <source>
        <dbReference type="ARBA" id="ARBA00022692"/>
    </source>
</evidence>
<keyword evidence="5 6" id="KW-0472">Membrane</keyword>
<feature type="transmembrane region" description="Helical" evidence="6">
    <location>
        <begin position="230"/>
        <end position="251"/>
    </location>
</feature>
<dbReference type="PANTHER" id="PTHR23501">
    <property type="entry name" value="MAJOR FACILITATOR SUPERFAMILY"/>
    <property type="match status" value="1"/>
</dbReference>
<dbReference type="Gene3D" id="1.20.1250.20">
    <property type="entry name" value="MFS general substrate transporter like domains"/>
    <property type="match status" value="1"/>
</dbReference>